<dbReference type="InterPro" id="IPR029058">
    <property type="entry name" value="AB_hydrolase_fold"/>
</dbReference>
<dbReference type="SUPFAM" id="SSF53474">
    <property type="entry name" value="alpha/beta-Hydrolases"/>
    <property type="match status" value="1"/>
</dbReference>
<dbReference type="RefSeq" id="WP_307363576.1">
    <property type="nucleotide sequence ID" value="NZ_JAUSXK010000001.1"/>
</dbReference>
<gene>
    <name evidence="1" type="ORF">QFZ46_003524</name>
</gene>
<dbReference type="EMBL" id="JAUSXK010000001">
    <property type="protein sequence ID" value="MDQ0645364.1"/>
    <property type="molecule type" value="Genomic_DNA"/>
</dbReference>
<dbReference type="Gene3D" id="3.40.50.1820">
    <property type="entry name" value="alpha/beta hydrolase"/>
    <property type="match status" value="1"/>
</dbReference>
<name>A0ABU0PDG0_9MICO</name>
<sequence>MQPLPAPRRVFVHGAGRRGQDAWPHSDAVDGDFVSFESGSRIQDQVEVLIDAYSGGRILLHAHSLGAVPAVLAAASGRLDVDGLILVEPALYDIARGEVAIERHIAIVTEARARAEIDDLQGFWAIFRPLMFGGAFDAGRWDAERAAARRWAESNVPWGHGVRGGVISGIPTLVATGGWNEEYETIARVLSEHGGRHVVLDGANHRPQDLPGFASTVEEFERSLEALSSRVK</sequence>
<evidence type="ECO:0000313" key="1">
    <source>
        <dbReference type="EMBL" id="MDQ0645364.1"/>
    </source>
</evidence>
<protein>
    <submittedName>
        <fullName evidence="1">Pimeloyl-ACP methyl ester carboxylesterase</fullName>
    </submittedName>
</protein>
<reference evidence="1 2" key="1">
    <citation type="submission" date="2023-07" db="EMBL/GenBank/DDBJ databases">
        <title>Comparative genomics of wheat-associated soil bacteria to identify genetic determinants of phenazine resistance.</title>
        <authorList>
            <person name="Mouncey N."/>
        </authorList>
    </citation>
    <scope>NUCLEOTIDE SEQUENCE [LARGE SCALE GENOMIC DNA]</scope>
    <source>
        <strain evidence="1 2">W2I7</strain>
    </source>
</reference>
<organism evidence="1 2">
    <name type="scientific">Microbacterium murale</name>
    <dbReference type="NCBI Taxonomy" id="1081040"/>
    <lineage>
        <taxon>Bacteria</taxon>
        <taxon>Bacillati</taxon>
        <taxon>Actinomycetota</taxon>
        <taxon>Actinomycetes</taxon>
        <taxon>Micrococcales</taxon>
        <taxon>Microbacteriaceae</taxon>
        <taxon>Microbacterium</taxon>
    </lineage>
</organism>
<keyword evidence="2" id="KW-1185">Reference proteome</keyword>
<accession>A0ABU0PDG0</accession>
<dbReference type="Proteomes" id="UP001239085">
    <property type="component" value="Unassembled WGS sequence"/>
</dbReference>
<comment type="caution">
    <text evidence="1">The sequence shown here is derived from an EMBL/GenBank/DDBJ whole genome shotgun (WGS) entry which is preliminary data.</text>
</comment>
<evidence type="ECO:0000313" key="2">
    <source>
        <dbReference type="Proteomes" id="UP001239085"/>
    </source>
</evidence>
<proteinExistence type="predicted"/>